<evidence type="ECO:0000313" key="9">
    <source>
        <dbReference type="EMBL" id="CDQ95434.1"/>
    </source>
</evidence>
<comment type="subcellular location">
    <subcellularLocation>
        <location evidence="1">Membrane</location>
        <topology evidence="1">Single-pass type I membrane protein</topology>
    </subcellularLocation>
</comment>
<evidence type="ECO:0000256" key="6">
    <source>
        <dbReference type="SAM" id="MobiDB-lite"/>
    </source>
</evidence>
<reference evidence="9" key="2">
    <citation type="submission" date="2014-03" db="EMBL/GenBank/DDBJ databases">
        <authorList>
            <person name="Genoscope - CEA"/>
        </authorList>
    </citation>
    <scope>NUCLEOTIDE SEQUENCE</scope>
</reference>
<dbReference type="PaxDb" id="8022-A0A060Z111"/>
<keyword evidence="3 7" id="KW-1133">Transmembrane helix</keyword>
<feature type="transmembrane region" description="Helical" evidence="7">
    <location>
        <begin position="38"/>
        <end position="62"/>
    </location>
</feature>
<evidence type="ECO:0000313" key="10">
    <source>
        <dbReference type="Proteomes" id="UP000193380"/>
    </source>
</evidence>
<feature type="non-terminal residue" evidence="9">
    <location>
        <position position="1"/>
    </location>
</feature>
<dbReference type="STRING" id="8022.A0A060Z111"/>
<evidence type="ECO:0000256" key="1">
    <source>
        <dbReference type="ARBA" id="ARBA00004479"/>
    </source>
</evidence>
<accession>A0A060Z111</accession>
<evidence type="ECO:0000256" key="4">
    <source>
        <dbReference type="ARBA" id="ARBA00023136"/>
    </source>
</evidence>
<dbReference type="AlphaFoldDB" id="A0A060Z111"/>
<sequence length="158" mass="17145">DFQHSCPTILFPVPVVIPDIGQMRPPHGSVTPQKNSNLLVIIVVSVGAVTVVVVVIVALICTRRSSAQQRKKRATHSTGKRKGSQKDLRPPDLWIHHEEMELKNMEKPASAAPSGRDSPIQGSIQDIRSQSVSHSQSESQMGSKSSHSGKTRQNVSDG</sequence>
<keyword evidence="5" id="KW-0325">Glycoprotein</keyword>
<organism evidence="9 10">
    <name type="scientific">Oncorhynchus mykiss</name>
    <name type="common">Rainbow trout</name>
    <name type="synonym">Salmo gairdneri</name>
    <dbReference type="NCBI Taxonomy" id="8022"/>
    <lineage>
        <taxon>Eukaryota</taxon>
        <taxon>Metazoa</taxon>
        <taxon>Chordata</taxon>
        <taxon>Craniata</taxon>
        <taxon>Vertebrata</taxon>
        <taxon>Euteleostomi</taxon>
        <taxon>Actinopterygii</taxon>
        <taxon>Neopterygii</taxon>
        <taxon>Teleostei</taxon>
        <taxon>Protacanthopterygii</taxon>
        <taxon>Salmoniformes</taxon>
        <taxon>Salmonidae</taxon>
        <taxon>Salmoninae</taxon>
        <taxon>Oncorhynchus</taxon>
    </lineage>
</organism>
<evidence type="ECO:0000256" key="2">
    <source>
        <dbReference type="ARBA" id="ARBA00022692"/>
    </source>
</evidence>
<dbReference type="GO" id="GO:0016020">
    <property type="term" value="C:membrane"/>
    <property type="evidence" value="ECO:0007669"/>
    <property type="project" value="UniProtKB-SubCell"/>
</dbReference>
<keyword evidence="4 7" id="KW-0472">Membrane</keyword>
<proteinExistence type="predicted"/>
<dbReference type="EMBL" id="FR921101">
    <property type="protein sequence ID" value="CDQ95434.1"/>
    <property type="molecule type" value="Genomic_DNA"/>
</dbReference>
<feature type="compositionally biased region" description="Basic residues" evidence="6">
    <location>
        <begin position="69"/>
        <end position="83"/>
    </location>
</feature>
<reference evidence="9" key="1">
    <citation type="journal article" date="2014" name="Nat. Commun.">
        <title>The rainbow trout genome provides novel insights into evolution after whole-genome duplication in vertebrates.</title>
        <authorList>
            <person name="Berthelot C."/>
            <person name="Brunet F."/>
            <person name="Chalopin D."/>
            <person name="Juanchich A."/>
            <person name="Bernard M."/>
            <person name="Noel B."/>
            <person name="Bento P."/>
            <person name="Da Silva C."/>
            <person name="Labadie K."/>
            <person name="Alberti A."/>
            <person name="Aury J.M."/>
            <person name="Louis A."/>
            <person name="Dehais P."/>
            <person name="Bardou P."/>
            <person name="Montfort J."/>
            <person name="Klopp C."/>
            <person name="Cabau C."/>
            <person name="Gaspin C."/>
            <person name="Thorgaard G.H."/>
            <person name="Boussaha M."/>
            <person name="Quillet E."/>
            <person name="Guyomard R."/>
            <person name="Galiana D."/>
            <person name="Bobe J."/>
            <person name="Volff J.N."/>
            <person name="Genet C."/>
            <person name="Wincker P."/>
            <person name="Jaillon O."/>
            <person name="Roest Crollius H."/>
            <person name="Guiguen Y."/>
        </authorList>
    </citation>
    <scope>NUCLEOTIDE SEQUENCE [LARGE SCALE GENOMIC DNA]</scope>
</reference>
<evidence type="ECO:0000256" key="3">
    <source>
        <dbReference type="ARBA" id="ARBA00022989"/>
    </source>
</evidence>
<evidence type="ECO:0000259" key="8">
    <source>
        <dbReference type="Pfam" id="PF06583"/>
    </source>
</evidence>
<gene>
    <name evidence="9" type="ORF">GSONMT00028719001</name>
</gene>
<protein>
    <recommendedName>
        <fullName evidence="8">Neogenin C-terminal domain-containing protein</fullName>
    </recommendedName>
</protein>
<feature type="compositionally biased region" description="Basic and acidic residues" evidence="6">
    <location>
        <begin position="84"/>
        <end position="106"/>
    </location>
</feature>
<feature type="region of interest" description="Disordered" evidence="6">
    <location>
        <begin position="64"/>
        <end position="158"/>
    </location>
</feature>
<evidence type="ECO:0000256" key="5">
    <source>
        <dbReference type="ARBA" id="ARBA00023180"/>
    </source>
</evidence>
<dbReference type="Proteomes" id="UP000193380">
    <property type="component" value="Unassembled WGS sequence"/>
</dbReference>
<feature type="compositionally biased region" description="Low complexity" evidence="6">
    <location>
        <begin position="129"/>
        <end position="148"/>
    </location>
</feature>
<keyword evidence="2 7" id="KW-0812">Transmembrane</keyword>
<feature type="domain" description="Neogenin C-terminal" evidence="8">
    <location>
        <begin position="88"/>
        <end position="153"/>
    </location>
</feature>
<name>A0A060Z111_ONCMY</name>
<dbReference type="InterPro" id="IPR010560">
    <property type="entry name" value="Neogenin_C"/>
</dbReference>
<dbReference type="Pfam" id="PF06583">
    <property type="entry name" value="Neogenin_C"/>
    <property type="match status" value="1"/>
</dbReference>
<evidence type="ECO:0000256" key="7">
    <source>
        <dbReference type="SAM" id="Phobius"/>
    </source>
</evidence>